<dbReference type="PANTHER" id="PTHR12213">
    <property type="entry name" value="CORRINOID ADENOSYLTRANSFERASE"/>
    <property type="match status" value="1"/>
</dbReference>
<dbReference type="InterPro" id="IPR016030">
    <property type="entry name" value="CblAdoTrfase-like"/>
</dbReference>
<evidence type="ECO:0000256" key="1">
    <source>
        <dbReference type="ARBA" id="ARBA00005121"/>
    </source>
</evidence>
<evidence type="ECO:0000256" key="14">
    <source>
        <dbReference type="RuleBase" id="RU366026"/>
    </source>
</evidence>
<comment type="pathway">
    <text evidence="1 14">Cofactor biosynthesis; adenosylcobalamin biosynthesis; adenosylcobalamin from cob(II)yrinate a,c-diamide: step 2/7.</text>
</comment>
<evidence type="ECO:0000256" key="2">
    <source>
        <dbReference type="ARBA" id="ARBA00007487"/>
    </source>
</evidence>
<evidence type="ECO:0000256" key="7">
    <source>
        <dbReference type="ARBA" id="ARBA00022741"/>
    </source>
</evidence>
<evidence type="ECO:0000256" key="3">
    <source>
        <dbReference type="ARBA" id="ARBA00012454"/>
    </source>
</evidence>
<reference evidence="16 17" key="1">
    <citation type="submission" date="2023-04" db="EMBL/GenBank/DDBJ databases">
        <title>Antarctic isolates genomes.</title>
        <authorList>
            <person name="Dimov S.G."/>
        </authorList>
    </citation>
    <scope>NUCLEOTIDE SEQUENCE [LARGE SCALE GENOMIC DNA]</scope>
    <source>
        <strain evidence="16 17">AL19</strain>
    </source>
</reference>
<dbReference type="EMBL" id="JASBQV010000008">
    <property type="protein sequence ID" value="MDI3234744.1"/>
    <property type="molecule type" value="Genomic_DNA"/>
</dbReference>
<accession>A0ABT6R1D3</accession>
<dbReference type="PANTHER" id="PTHR12213:SF0">
    <property type="entry name" value="CORRINOID ADENOSYLTRANSFERASE MMAB"/>
    <property type="match status" value="1"/>
</dbReference>
<evidence type="ECO:0000313" key="17">
    <source>
        <dbReference type="Proteomes" id="UP001243286"/>
    </source>
</evidence>
<gene>
    <name evidence="16" type="ORF">QK289_06965</name>
</gene>
<dbReference type="Proteomes" id="UP001243286">
    <property type="component" value="Unassembled WGS sequence"/>
</dbReference>
<evidence type="ECO:0000259" key="15">
    <source>
        <dbReference type="Pfam" id="PF01923"/>
    </source>
</evidence>
<organism evidence="16 17">
    <name type="scientific">Exiguobacterium antarcticum</name>
    <dbReference type="NCBI Taxonomy" id="132920"/>
    <lineage>
        <taxon>Bacteria</taxon>
        <taxon>Bacillati</taxon>
        <taxon>Bacillota</taxon>
        <taxon>Bacilli</taxon>
        <taxon>Bacillales</taxon>
        <taxon>Bacillales Family XII. Incertae Sedis</taxon>
        <taxon>Exiguobacterium</taxon>
    </lineage>
</organism>
<dbReference type="Pfam" id="PF01923">
    <property type="entry name" value="Cob_adeno_trans"/>
    <property type="match status" value="1"/>
</dbReference>
<evidence type="ECO:0000256" key="4">
    <source>
        <dbReference type="ARBA" id="ARBA00020963"/>
    </source>
</evidence>
<dbReference type="Gene3D" id="1.20.1200.10">
    <property type="entry name" value="Cobalamin adenosyltransferase-like"/>
    <property type="match status" value="1"/>
</dbReference>
<keyword evidence="6 14" id="KW-0808">Transferase</keyword>
<evidence type="ECO:0000313" key="16">
    <source>
        <dbReference type="EMBL" id="MDI3234744.1"/>
    </source>
</evidence>
<keyword evidence="7 14" id="KW-0547">Nucleotide-binding</keyword>
<feature type="domain" description="Cobalamin adenosyltransferase-like" evidence="15">
    <location>
        <begin position="3"/>
        <end position="157"/>
    </location>
</feature>
<proteinExistence type="inferred from homology"/>
<comment type="catalytic activity">
    <reaction evidence="12 14">
        <text>2 cob(II)yrinate a,c diamide + reduced [electron-transfer flavoprotein] + 2 ATP = 2 adenosylcob(III)yrinate a,c-diamide + 2 triphosphate + oxidized [electron-transfer flavoprotein] + 3 H(+)</text>
        <dbReference type="Rhea" id="RHEA:11528"/>
        <dbReference type="Rhea" id="RHEA-COMP:10685"/>
        <dbReference type="Rhea" id="RHEA-COMP:10686"/>
        <dbReference type="ChEBI" id="CHEBI:15378"/>
        <dbReference type="ChEBI" id="CHEBI:18036"/>
        <dbReference type="ChEBI" id="CHEBI:30616"/>
        <dbReference type="ChEBI" id="CHEBI:57692"/>
        <dbReference type="ChEBI" id="CHEBI:58307"/>
        <dbReference type="ChEBI" id="CHEBI:58503"/>
        <dbReference type="ChEBI" id="CHEBI:58537"/>
        <dbReference type="EC" id="2.5.1.17"/>
    </reaction>
</comment>
<evidence type="ECO:0000256" key="13">
    <source>
        <dbReference type="ARBA" id="ARBA00048692"/>
    </source>
</evidence>
<sequence>MKIYTKSGDDGDTSLVGGRVKKNDVRITLMGELDELNSFVGLARTKATSIEVKEQLTVIQHVLFDCGSDLMYVEQKPSRLSATATDDLESWIDSLTVLSPPLDKFILPGGTEAAACLHVARTVCRRVERAMIDVEQAHHLLPFINRLSDFFFTAARYENAVNQKADIEYLRSAHVFKRKGGEA</sequence>
<keyword evidence="17" id="KW-1185">Reference proteome</keyword>
<dbReference type="InterPro" id="IPR036451">
    <property type="entry name" value="CblAdoTrfase-like_sf"/>
</dbReference>
<dbReference type="EC" id="2.5.1.17" evidence="3 14"/>
<dbReference type="InterPro" id="IPR029499">
    <property type="entry name" value="PduO-typ"/>
</dbReference>
<comment type="caution">
    <text evidence="16">The sequence shown here is derived from an EMBL/GenBank/DDBJ whole genome shotgun (WGS) entry which is preliminary data.</text>
</comment>
<dbReference type="SUPFAM" id="SSF89028">
    <property type="entry name" value="Cobalamin adenosyltransferase-like"/>
    <property type="match status" value="1"/>
</dbReference>
<evidence type="ECO:0000256" key="11">
    <source>
        <dbReference type="ARBA" id="ARBA00033354"/>
    </source>
</evidence>
<evidence type="ECO:0000256" key="6">
    <source>
        <dbReference type="ARBA" id="ARBA00022679"/>
    </source>
</evidence>
<keyword evidence="5 14" id="KW-0169">Cobalamin biosynthesis</keyword>
<dbReference type="NCBIfam" id="TIGR00636">
    <property type="entry name" value="PduO_Nterm"/>
    <property type="match status" value="1"/>
</dbReference>
<comment type="similarity">
    <text evidence="2 14">Belongs to the Cob(I)alamin adenosyltransferase family.</text>
</comment>
<evidence type="ECO:0000256" key="12">
    <source>
        <dbReference type="ARBA" id="ARBA00048555"/>
    </source>
</evidence>
<comment type="catalytic activity">
    <reaction evidence="13 14">
        <text>2 cob(II)alamin + reduced [electron-transfer flavoprotein] + 2 ATP = 2 adenosylcob(III)alamin + 2 triphosphate + oxidized [electron-transfer flavoprotein] + 3 H(+)</text>
        <dbReference type="Rhea" id="RHEA:28671"/>
        <dbReference type="Rhea" id="RHEA-COMP:10685"/>
        <dbReference type="Rhea" id="RHEA-COMP:10686"/>
        <dbReference type="ChEBI" id="CHEBI:15378"/>
        <dbReference type="ChEBI" id="CHEBI:16304"/>
        <dbReference type="ChEBI" id="CHEBI:18036"/>
        <dbReference type="ChEBI" id="CHEBI:18408"/>
        <dbReference type="ChEBI" id="CHEBI:30616"/>
        <dbReference type="ChEBI" id="CHEBI:57692"/>
        <dbReference type="ChEBI" id="CHEBI:58307"/>
        <dbReference type="EC" id="2.5.1.17"/>
    </reaction>
</comment>
<dbReference type="GO" id="GO:0008817">
    <property type="term" value="F:corrinoid adenosyltransferase activity"/>
    <property type="evidence" value="ECO:0007669"/>
    <property type="project" value="UniProtKB-EC"/>
</dbReference>
<evidence type="ECO:0000256" key="8">
    <source>
        <dbReference type="ARBA" id="ARBA00022840"/>
    </source>
</evidence>
<dbReference type="RefSeq" id="WP_014969996.1">
    <property type="nucleotide sequence ID" value="NZ_JASBQV010000008.1"/>
</dbReference>
<keyword evidence="8 14" id="KW-0067">ATP-binding</keyword>
<evidence type="ECO:0000256" key="10">
    <source>
        <dbReference type="ARBA" id="ARBA00033334"/>
    </source>
</evidence>
<name>A0ABT6R1D3_9BACL</name>
<evidence type="ECO:0000256" key="9">
    <source>
        <dbReference type="ARBA" id="ARBA00031529"/>
    </source>
</evidence>
<protein>
    <recommendedName>
        <fullName evidence="4 14">Corrinoid adenosyltransferase</fullName>
        <ecNumber evidence="3 14">2.5.1.17</ecNumber>
    </recommendedName>
    <alternativeName>
        <fullName evidence="9 14">Cob(II)alamin adenosyltransferase</fullName>
    </alternativeName>
    <alternativeName>
        <fullName evidence="11 14">Cob(II)yrinic acid a,c-diamide adenosyltransferase</fullName>
    </alternativeName>
    <alternativeName>
        <fullName evidence="10 14">Cobinamide/cobalamin adenosyltransferase</fullName>
    </alternativeName>
</protein>
<evidence type="ECO:0000256" key="5">
    <source>
        <dbReference type="ARBA" id="ARBA00022573"/>
    </source>
</evidence>